<comment type="caution">
    <text evidence="7">The sequence shown here is derived from an EMBL/GenBank/DDBJ whole genome shotgun (WGS) entry which is preliminary data.</text>
</comment>
<keyword evidence="1 5" id="KW-0285">Flavoprotein</keyword>
<dbReference type="InterPro" id="IPR029479">
    <property type="entry name" value="Nitroreductase"/>
</dbReference>
<dbReference type="EC" id="1.-.-.-" evidence="5"/>
<comment type="cofactor">
    <cofactor evidence="5">
        <name>FMN</name>
        <dbReference type="ChEBI" id="CHEBI:58210"/>
    </cofactor>
</comment>
<comment type="similarity">
    <text evidence="5">Belongs to the nitroreductase family. HadB/RutE subfamily.</text>
</comment>
<dbReference type="Pfam" id="PF00881">
    <property type="entry name" value="Nitroreductase"/>
    <property type="match status" value="1"/>
</dbReference>
<dbReference type="InterPro" id="IPR000415">
    <property type="entry name" value="Nitroreductase-like"/>
</dbReference>
<dbReference type="RefSeq" id="WP_240569743.1">
    <property type="nucleotide sequence ID" value="NZ_JAKVPY010000031.1"/>
</dbReference>
<dbReference type="NCBIfam" id="NF003768">
    <property type="entry name" value="PRK05365.1"/>
    <property type="match status" value="1"/>
</dbReference>
<evidence type="ECO:0000259" key="6">
    <source>
        <dbReference type="Pfam" id="PF00881"/>
    </source>
</evidence>
<keyword evidence="2 5" id="KW-0288">FMN</keyword>
<dbReference type="CDD" id="cd02148">
    <property type="entry name" value="RutE-like"/>
    <property type="match status" value="1"/>
</dbReference>
<feature type="domain" description="Nitroreductase" evidence="6">
    <location>
        <begin position="22"/>
        <end position="170"/>
    </location>
</feature>
<sequence length="197" mass="22014">MRPSLDDHALDTLFREAHTAHGFLDEPVDPATWRRLYDLLKWGPTSMNCQPARYAFVTSLEAKSRLIPALSEGNRDQTVQAAATVIVATDTRFYEHLPTQYPTSPNARERFAANPEKACETALRNATLQGGYLILAARTLGLDVGPMSGFDNAMVDEEFFPDGRYRSNFLVNLGVADPRMTRPRAPRLAFEEVAEIL</sequence>
<keyword evidence="8" id="KW-1185">Reference proteome</keyword>
<evidence type="ECO:0000256" key="4">
    <source>
        <dbReference type="ARBA" id="ARBA00023002"/>
    </source>
</evidence>
<dbReference type="HAMAP" id="MF_01204">
    <property type="entry name" value="Oxidoreductase_RutE_HadB"/>
    <property type="match status" value="1"/>
</dbReference>
<dbReference type="InterPro" id="IPR023936">
    <property type="entry name" value="RutE-like"/>
</dbReference>
<organism evidence="7 8">
    <name type="scientific">Halomonas flagellata</name>
    <dbReference type="NCBI Taxonomy" id="2920385"/>
    <lineage>
        <taxon>Bacteria</taxon>
        <taxon>Pseudomonadati</taxon>
        <taxon>Pseudomonadota</taxon>
        <taxon>Gammaproteobacteria</taxon>
        <taxon>Oceanospirillales</taxon>
        <taxon>Halomonadaceae</taxon>
        <taxon>Halomonas</taxon>
    </lineage>
</organism>
<keyword evidence="3 5" id="KW-0521">NADP</keyword>
<dbReference type="SUPFAM" id="SSF55469">
    <property type="entry name" value="FMN-dependent nitroreductase-like"/>
    <property type="match status" value="1"/>
</dbReference>
<evidence type="ECO:0000313" key="7">
    <source>
        <dbReference type="EMBL" id="MCH4565209.1"/>
    </source>
</evidence>
<dbReference type="Proteomes" id="UP001202117">
    <property type="component" value="Unassembled WGS sequence"/>
</dbReference>
<dbReference type="EMBL" id="JAKVPY010000031">
    <property type="protein sequence ID" value="MCH4565209.1"/>
    <property type="molecule type" value="Genomic_DNA"/>
</dbReference>
<reference evidence="7 8" key="1">
    <citation type="submission" date="2022-02" db="EMBL/GenBank/DDBJ databases">
        <title>Halomonas fukangensis sp. nov., a halophilic bacterium isolated from a bulk soil of Kalidium foliatum at Fukang.</title>
        <authorList>
            <person name="Huang Y."/>
        </authorList>
    </citation>
    <scope>NUCLEOTIDE SEQUENCE [LARGE SCALE GENOMIC DNA]</scope>
    <source>
        <strain evidence="7 8">EGI 63088</strain>
    </source>
</reference>
<dbReference type="PANTHER" id="PTHR43543:SF1">
    <property type="entry name" value="MALONIC SEMIALDEHYDE REDUCTASE RUTE-RELATED"/>
    <property type="match status" value="1"/>
</dbReference>
<dbReference type="Gene3D" id="3.40.109.10">
    <property type="entry name" value="NADH Oxidase"/>
    <property type="match status" value="1"/>
</dbReference>
<dbReference type="GO" id="GO:0035527">
    <property type="term" value="F:3-hydroxypropionate dehydrogenase (NADP+) activity"/>
    <property type="evidence" value="ECO:0007669"/>
    <property type="project" value="UniProtKB-EC"/>
</dbReference>
<name>A0ABS9RZE8_9GAMM</name>
<dbReference type="PANTHER" id="PTHR43543">
    <property type="entry name" value="MALONIC SEMIALDEHYDE REDUCTASE RUTE-RELATED"/>
    <property type="match status" value="1"/>
</dbReference>
<evidence type="ECO:0000256" key="2">
    <source>
        <dbReference type="ARBA" id="ARBA00022643"/>
    </source>
</evidence>
<keyword evidence="5" id="KW-0520">NAD</keyword>
<evidence type="ECO:0000256" key="3">
    <source>
        <dbReference type="ARBA" id="ARBA00022857"/>
    </source>
</evidence>
<gene>
    <name evidence="7" type="ORF">MKP05_19095</name>
</gene>
<protein>
    <recommendedName>
        <fullName evidence="5">Putative NADH dehydrogenase/NAD(P)H nitroreductase MKP05_19095</fullName>
        <ecNumber evidence="5">1.-.-.-</ecNumber>
    </recommendedName>
</protein>
<proteinExistence type="inferred from homology"/>
<evidence type="ECO:0000313" key="8">
    <source>
        <dbReference type="Proteomes" id="UP001202117"/>
    </source>
</evidence>
<keyword evidence="4 5" id="KW-0560">Oxidoreductase</keyword>
<evidence type="ECO:0000256" key="5">
    <source>
        <dbReference type="HAMAP-Rule" id="MF_01204"/>
    </source>
</evidence>
<evidence type="ECO:0000256" key="1">
    <source>
        <dbReference type="ARBA" id="ARBA00022630"/>
    </source>
</evidence>
<dbReference type="InterPro" id="IPR050461">
    <property type="entry name" value="Nitroreductase_HadB/RutE"/>
</dbReference>
<accession>A0ABS9RZE8</accession>